<gene>
    <name evidence="2" type="ORF">Thpro_022050</name>
</gene>
<dbReference type="AlphaFoldDB" id="A0A1A6C2Z9"/>
<dbReference type="Proteomes" id="UP000029273">
    <property type="component" value="Unassembled WGS sequence"/>
</dbReference>
<evidence type="ECO:0000313" key="3">
    <source>
        <dbReference type="Proteomes" id="UP000029273"/>
    </source>
</evidence>
<protein>
    <submittedName>
        <fullName evidence="2">Uncharacterized protein</fullName>
    </submittedName>
</protein>
<evidence type="ECO:0000256" key="1">
    <source>
        <dbReference type="SAM" id="Phobius"/>
    </source>
</evidence>
<evidence type="ECO:0000313" key="2">
    <source>
        <dbReference type="EMBL" id="OBS08933.1"/>
    </source>
</evidence>
<dbReference type="EMBL" id="JQSG02000004">
    <property type="protein sequence ID" value="OBS08933.1"/>
    <property type="molecule type" value="Genomic_DNA"/>
</dbReference>
<reference evidence="2 3" key="1">
    <citation type="journal article" date="2014" name="Genome Announc.">
        <title>Draft Genome Sequence of the Iron-Oxidizing, Acidophilic, and Halotolerant 'Thiobacillus prosperus' Type Strain DSM 5130.</title>
        <authorList>
            <person name="Ossandon F.J."/>
            <person name="Cardenas J.P."/>
            <person name="Corbett M."/>
            <person name="Quatrini R."/>
            <person name="Holmes D.S."/>
            <person name="Watkin E."/>
        </authorList>
    </citation>
    <scope>NUCLEOTIDE SEQUENCE [LARGE SCALE GENOMIC DNA]</scope>
    <source>
        <strain evidence="2 3">DSM 5130</strain>
    </source>
</reference>
<keyword evidence="3" id="KW-1185">Reference proteome</keyword>
<comment type="caution">
    <text evidence="2">The sequence shown here is derived from an EMBL/GenBank/DDBJ whole genome shotgun (WGS) entry which is preliminary data.</text>
</comment>
<sequence length="67" mass="7312">MSYREVYWHHGGYHSHWLGHAIGSAVIHGVIYGAIFKLMHDMTPLGAVAAAIVVIVLAWAVWSAIGD</sequence>
<feature type="transmembrane region" description="Helical" evidence="1">
    <location>
        <begin position="17"/>
        <end position="38"/>
    </location>
</feature>
<dbReference type="OrthoDB" id="9342878at2"/>
<organism evidence="2 3">
    <name type="scientific">Acidihalobacter prosperus</name>
    <dbReference type="NCBI Taxonomy" id="160660"/>
    <lineage>
        <taxon>Bacteria</taxon>
        <taxon>Pseudomonadati</taxon>
        <taxon>Pseudomonadota</taxon>
        <taxon>Gammaproteobacteria</taxon>
        <taxon>Chromatiales</taxon>
        <taxon>Ectothiorhodospiraceae</taxon>
        <taxon>Acidihalobacter</taxon>
    </lineage>
</organism>
<proteinExistence type="predicted"/>
<keyword evidence="1" id="KW-0812">Transmembrane</keyword>
<name>A0A1A6C2Z9_9GAMM</name>
<keyword evidence="1" id="KW-1133">Transmembrane helix</keyword>
<feature type="transmembrane region" description="Helical" evidence="1">
    <location>
        <begin position="45"/>
        <end position="65"/>
    </location>
</feature>
<dbReference type="RefSeq" id="WP_038094038.1">
    <property type="nucleotide sequence ID" value="NZ_JQSG02000004.1"/>
</dbReference>
<accession>A0A1A6C2Z9</accession>
<keyword evidence="1" id="KW-0472">Membrane</keyword>